<gene>
    <name evidence="1" type="ORF">Y1Q_0009890</name>
</gene>
<evidence type="ECO:0000313" key="1">
    <source>
        <dbReference type="EMBL" id="KYO29089.1"/>
    </source>
</evidence>
<accession>A0A151MXD8</accession>
<organism evidence="1 2">
    <name type="scientific">Alligator mississippiensis</name>
    <name type="common">American alligator</name>
    <dbReference type="NCBI Taxonomy" id="8496"/>
    <lineage>
        <taxon>Eukaryota</taxon>
        <taxon>Metazoa</taxon>
        <taxon>Chordata</taxon>
        <taxon>Craniata</taxon>
        <taxon>Vertebrata</taxon>
        <taxon>Euteleostomi</taxon>
        <taxon>Archelosauria</taxon>
        <taxon>Archosauria</taxon>
        <taxon>Crocodylia</taxon>
        <taxon>Alligatoridae</taxon>
        <taxon>Alligatorinae</taxon>
        <taxon>Alligator</taxon>
    </lineage>
</organism>
<keyword evidence="2" id="KW-1185">Reference proteome</keyword>
<proteinExistence type="predicted"/>
<name>A0A151MXD8_ALLMI</name>
<reference evidence="1 2" key="1">
    <citation type="journal article" date="2012" name="Genome Biol.">
        <title>Sequencing three crocodilian genomes to illuminate the evolution of archosaurs and amniotes.</title>
        <authorList>
            <person name="St John J.A."/>
            <person name="Braun E.L."/>
            <person name="Isberg S.R."/>
            <person name="Miles L.G."/>
            <person name="Chong A.Y."/>
            <person name="Gongora J."/>
            <person name="Dalzell P."/>
            <person name="Moran C."/>
            <person name="Bed'hom B."/>
            <person name="Abzhanov A."/>
            <person name="Burgess S.C."/>
            <person name="Cooksey A.M."/>
            <person name="Castoe T.A."/>
            <person name="Crawford N.G."/>
            <person name="Densmore L.D."/>
            <person name="Drew J.C."/>
            <person name="Edwards S.V."/>
            <person name="Faircloth B.C."/>
            <person name="Fujita M.K."/>
            <person name="Greenwold M.J."/>
            <person name="Hoffmann F.G."/>
            <person name="Howard J.M."/>
            <person name="Iguchi T."/>
            <person name="Janes D.E."/>
            <person name="Khan S.Y."/>
            <person name="Kohno S."/>
            <person name="de Koning A.J."/>
            <person name="Lance S.L."/>
            <person name="McCarthy F.M."/>
            <person name="McCormack J.E."/>
            <person name="Merchant M.E."/>
            <person name="Peterson D.G."/>
            <person name="Pollock D.D."/>
            <person name="Pourmand N."/>
            <person name="Raney B.J."/>
            <person name="Roessler K.A."/>
            <person name="Sanford J.R."/>
            <person name="Sawyer R.H."/>
            <person name="Schmidt C.J."/>
            <person name="Triplett E.W."/>
            <person name="Tuberville T.D."/>
            <person name="Venegas-Anaya M."/>
            <person name="Howard J.T."/>
            <person name="Jarvis E.D."/>
            <person name="Guillette L.J.Jr."/>
            <person name="Glenn T.C."/>
            <person name="Green R.E."/>
            <person name="Ray D.A."/>
        </authorList>
    </citation>
    <scope>NUCLEOTIDE SEQUENCE [LARGE SCALE GENOMIC DNA]</scope>
    <source>
        <strain evidence="1">KSC_2009_1</strain>
    </source>
</reference>
<dbReference type="Proteomes" id="UP000050525">
    <property type="component" value="Unassembled WGS sequence"/>
</dbReference>
<protein>
    <submittedName>
        <fullName evidence="1">Uncharacterized protein</fullName>
    </submittedName>
</protein>
<dbReference type="AlphaFoldDB" id="A0A151MXD8"/>
<dbReference type="EMBL" id="AKHW03004724">
    <property type="protein sequence ID" value="KYO29089.1"/>
    <property type="molecule type" value="Genomic_DNA"/>
</dbReference>
<comment type="caution">
    <text evidence="1">The sequence shown here is derived from an EMBL/GenBank/DDBJ whole genome shotgun (WGS) entry which is preliminary data.</text>
</comment>
<evidence type="ECO:0000313" key="2">
    <source>
        <dbReference type="Proteomes" id="UP000050525"/>
    </source>
</evidence>
<sequence length="95" mass="10682">MGPEAPTAFWSGSTWLPQQCRNLRCCTLVLLILLVPWAHLHSWFRTLSCNGTRGKSVLPHNLHCYLEGYLSQRYMSLPPTVEKDIAANINTSLGV</sequence>